<dbReference type="SUPFAM" id="SSF53383">
    <property type="entry name" value="PLP-dependent transferases"/>
    <property type="match status" value="1"/>
</dbReference>
<dbReference type="EMBL" id="LJSN01000002">
    <property type="protein sequence ID" value="PNE42911.1"/>
    <property type="molecule type" value="Genomic_DNA"/>
</dbReference>
<comment type="caution">
    <text evidence="4">The sequence shown here is derived from an EMBL/GenBank/DDBJ whole genome shotgun (WGS) entry which is preliminary data.</text>
</comment>
<dbReference type="PANTHER" id="PTHR46101">
    <property type="match status" value="1"/>
</dbReference>
<keyword evidence="2" id="KW-0456">Lyase</keyword>
<name>A0A2N8PPH4_STRNR</name>
<organism evidence="4 5">
    <name type="scientific">Streptomyces noursei</name>
    <name type="common">Streptomyces albulus</name>
    <dbReference type="NCBI Taxonomy" id="1971"/>
    <lineage>
        <taxon>Bacteria</taxon>
        <taxon>Bacillati</taxon>
        <taxon>Actinomycetota</taxon>
        <taxon>Actinomycetes</taxon>
        <taxon>Kitasatosporales</taxon>
        <taxon>Streptomycetaceae</taxon>
        <taxon>Streptomyces</taxon>
    </lineage>
</organism>
<gene>
    <name evidence="4" type="ORF">AOB60_03510</name>
</gene>
<comment type="similarity">
    <text evidence="1">Belongs to the group II decarboxylase family.</text>
</comment>
<evidence type="ECO:0008006" key="6">
    <source>
        <dbReference type="Google" id="ProtNLM"/>
    </source>
</evidence>
<sequence>MDCRDFEIPAGGLSDVKRRKALSSMELYLAEKRQHFMGYQLTEDMNGYQQDLARFMENHINNIGDPFTSGGMKVNTKVAERAVLDYYAALWHAKWPYSPKDPESYWGYMLSMGSTEGNMYALWNGRDYLSGKALINPQPTTDSLQAPLRWVQAAPTENPNAYRPVAFYSQDTHYSFAKAVRILAVETFHALGEELYKGQCPLKDQDGNPLAEWPTEVPSRRGPSGTPADGPGDIDVDALATLVDFFAAKGHPILVSLNYGSTFKGAYDDVRSVCKRLLPIFEKYDLIKRAVHYIDDKTGQTETDYRRGFWIHVDGALGAGYGPFMRMAYKDPQFGWTPEVNLPEFDFGLTLPSKNHGNVDMVCSLAFSGHKWPGAPWPCGIYMTKVKYQMMPPSQVQYIGSLDTTFAGSRNGFSPLIIWDHLARHSYKDQVKRIRTAQALAIRMEEKLIDLEKSKGLELWPARTEGALTVRFRRPSEAVVAKWSLSTQDVLFPGDHAKSGVYRHYAHVFLMPGVTDEKINEFVADLANDPEYAKPVATEAAALETTVQLSDGARSLGVLPTSGRGFQ</sequence>
<keyword evidence="5" id="KW-1185">Reference proteome</keyword>
<protein>
    <recommendedName>
        <fullName evidence="6">Histidine decarboxylase</fullName>
    </recommendedName>
</protein>
<evidence type="ECO:0000313" key="4">
    <source>
        <dbReference type="EMBL" id="PNE42911.1"/>
    </source>
</evidence>
<dbReference type="GO" id="GO:0016831">
    <property type="term" value="F:carboxy-lyase activity"/>
    <property type="evidence" value="ECO:0007669"/>
    <property type="project" value="UniProtKB-KW"/>
</dbReference>
<accession>A0A2N8PPH4</accession>
<dbReference type="Gene3D" id="3.40.640.10">
    <property type="entry name" value="Type I PLP-dependent aspartate aminotransferase-like (Major domain)"/>
    <property type="match status" value="1"/>
</dbReference>
<dbReference type="InterPro" id="IPR015424">
    <property type="entry name" value="PyrdxlP-dep_Trfase"/>
</dbReference>
<evidence type="ECO:0000313" key="5">
    <source>
        <dbReference type="Proteomes" id="UP000236047"/>
    </source>
</evidence>
<feature type="region of interest" description="Disordered" evidence="3">
    <location>
        <begin position="207"/>
        <end position="231"/>
    </location>
</feature>
<dbReference type="AlphaFoldDB" id="A0A2N8PPH4"/>
<dbReference type="PANTHER" id="PTHR46101:SF18">
    <property type="entry name" value="HISTIDINE DECARBOXYLASE"/>
    <property type="match status" value="1"/>
</dbReference>
<proteinExistence type="inferred from homology"/>
<dbReference type="Proteomes" id="UP000236047">
    <property type="component" value="Unassembled WGS sequence"/>
</dbReference>
<dbReference type="InterPro" id="IPR015421">
    <property type="entry name" value="PyrdxlP-dep_Trfase_major"/>
</dbReference>
<evidence type="ECO:0000256" key="1">
    <source>
        <dbReference type="ARBA" id="ARBA00009533"/>
    </source>
</evidence>
<evidence type="ECO:0000256" key="2">
    <source>
        <dbReference type="ARBA" id="ARBA00022793"/>
    </source>
</evidence>
<reference evidence="5" key="1">
    <citation type="submission" date="2015-09" db="EMBL/GenBank/DDBJ databases">
        <authorList>
            <person name="Graham D.E."/>
            <person name="Mahan K.M."/>
            <person name="Klingeman D.M."/>
            <person name="Fida T."/>
            <person name="Giannone R.J."/>
            <person name="Hettich R.L."/>
            <person name="Parry R.J."/>
            <person name="Spain J.C."/>
        </authorList>
    </citation>
    <scope>NUCLEOTIDE SEQUENCE [LARGE SCALE GENOMIC DNA]</scope>
    <source>
        <strain evidence="5">JCM 4701</strain>
    </source>
</reference>
<keyword evidence="2" id="KW-0210">Decarboxylase</keyword>
<evidence type="ECO:0000256" key="3">
    <source>
        <dbReference type="SAM" id="MobiDB-lite"/>
    </source>
</evidence>
<dbReference type="InterPro" id="IPR051151">
    <property type="entry name" value="Group_II_Decarboxylase"/>
</dbReference>